<comment type="caution">
    <text evidence="1">The sequence shown here is derived from an EMBL/GenBank/DDBJ whole genome shotgun (WGS) entry which is preliminary data.</text>
</comment>
<dbReference type="RefSeq" id="WP_161719320.1">
    <property type="nucleotide sequence ID" value="NZ_JAAAPO010000005.1"/>
</dbReference>
<accession>A0ABW9XFK4</accession>
<organism evidence="1 2">
    <name type="scientific">Novosphingobium ovatum</name>
    <dbReference type="NCBI Taxonomy" id="1908523"/>
    <lineage>
        <taxon>Bacteria</taxon>
        <taxon>Pseudomonadati</taxon>
        <taxon>Pseudomonadota</taxon>
        <taxon>Alphaproteobacteria</taxon>
        <taxon>Sphingomonadales</taxon>
        <taxon>Sphingomonadaceae</taxon>
        <taxon>Novosphingobium</taxon>
    </lineage>
</organism>
<protein>
    <submittedName>
        <fullName evidence="1">Uncharacterized protein</fullName>
    </submittedName>
</protein>
<sequence length="59" mass="6435">MGFHRFIEPREPLGVLFAPVSAPADVTDATRFPNIAAARAELAAMDAVKRARLIAEWEA</sequence>
<dbReference type="EMBL" id="JAAAPO010000005">
    <property type="protein sequence ID" value="NBC37335.1"/>
    <property type="molecule type" value="Genomic_DNA"/>
</dbReference>
<keyword evidence="2" id="KW-1185">Reference proteome</keyword>
<gene>
    <name evidence="1" type="ORF">GTZ99_12320</name>
</gene>
<evidence type="ECO:0000313" key="2">
    <source>
        <dbReference type="Proteomes" id="UP000753724"/>
    </source>
</evidence>
<evidence type="ECO:0000313" key="1">
    <source>
        <dbReference type="EMBL" id="NBC37335.1"/>
    </source>
</evidence>
<reference evidence="2" key="1">
    <citation type="submission" date="2020-01" db="EMBL/GenBank/DDBJ databases">
        <title>Sphingomonas sp. strain CSW-10.</title>
        <authorList>
            <person name="Chen W.-M."/>
        </authorList>
    </citation>
    <scope>NUCLEOTIDE SEQUENCE [LARGE SCALE GENOMIC DNA]</scope>
    <source>
        <strain evidence="2">FSY-8</strain>
    </source>
</reference>
<proteinExistence type="predicted"/>
<dbReference type="Proteomes" id="UP000753724">
    <property type="component" value="Unassembled WGS sequence"/>
</dbReference>
<name>A0ABW9XFK4_9SPHN</name>